<reference evidence="2 3" key="1">
    <citation type="journal article" date="2015" name="Nature">
        <title>rRNA introns, odd ribosomes, and small enigmatic genomes across a large radiation of phyla.</title>
        <authorList>
            <person name="Brown C.T."/>
            <person name="Hug L.A."/>
            <person name="Thomas B.C."/>
            <person name="Sharon I."/>
            <person name="Castelle C.J."/>
            <person name="Singh A."/>
            <person name="Wilkins M.J."/>
            <person name="Williams K.H."/>
            <person name="Banfield J.F."/>
        </authorList>
    </citation>
    <scope>NUCLEOTIDE SEQUENCE [LARGE SCALE GENOMIC DNA]</scope>
</reference>
<comment type="caution">
    <text evidence="2">The sequence shown here is derived from an EMBL/GenBank/DDBJ whole genome shotgun (WGS) entry which is preliminary data.</text>
</comment>
<dbReference type="SUPFAM" id="SSF100950">
    <property type="entry name" value="NagB/RpiA/CoA transferase-like"/>
    <property type="match status" value="1"/>
</dbReference>
<dbReference type="InterPro" id="IPR003741">
    <property type="entry name" value="LUD_dom"/>
</dbReference>
<dbReference type="PANTHER" id="PTHR36179:SF2">
    <property type="entry name" value="LUD DOMAIN-CONTAINING PROTEIN"/>
    <property type="match status" value="1"/>
</dbReference>
<evidence type="ECO:0000259" key="1">
    <source>
        <dbReference type="Pfam" id="PF02589"/>
    </source>
</evidence>
<dbReference type="Gene3D" id="3.40.50.10420">
    <property type="entry name" value="NagB/RpiA/CoA transferase-like"/>
    <property type="match status" value="1"/>
</dbReference>
<name>A0A0G0SYZ9_9BACT</name>
<feature type="domain" description="LUD" evidence="1">
    <location>
        <begin position="12"/>
        <end position="167"/>
    </location>
</feature>
<dbReference type="AlphaFoldDB" id="A0A0G0SYZ9"/>
<evidence type="ECO:0000313" key="2">
    <source>
        <dbReference type="EMBL" id="KKR70043.1"/>
    </source>
</evidence>
<sequence length="205" mass="22504">MNYGTLTDAETIQKTVNALAKRGIKAFAVNSGAEALEKIKSLIPKNASVMNGSSRTLEEIGFIDYLKSGDHGWKNLHAEILAEKDLAKQTELRKQAVLSDYYLGSVHAVAQTGQFVIVSNSGSQLPHIVFTSPNLLFVVGAQKLVPDLDAALSRVREYVLPLEDKRIKDIGMGGSAISKLLIFEREPDFMGRQVQIIFVNEKLGF</sequence>
<dbReference type="Pfam" id="PF02589">
    <property type="entry name" value="LUD_dom"/>
    <property type="match status" value="1"/>
</dbReference>
<dbReference type="EMBL" id="LBZL01000015">
    <property type="protein sequence ID" value="KKR70043.1"/>
    <property type="molecule type" value="Genomic_DNA"/>
</dbReference>
<dbReference type="PANTHER" id="PTHR36179">
    <property type="entry name" value="LUD_DOM DOMAIN-CONTAINING PROTEIN"/>
    <property type="match status" value="1"/>
</dbReference>
<accession>A0A0G0SYZ9</accession>
<organism evidence="2 3">
    <name type="scientific">Candidatus Nomurabacteria bacterium GW2011_GWB1_40_7</name>
    <dbReference type="NCBI Taxonomy" id="1618744"/>
    <lineage>
        <taxon>Bacteria</taxon>
        <taxon>Candidatus Nomuraibacteriota</taxon>
    </lineage>
</organism>
<dbReference type="InterPro" id="IPR024185">
    <property type="entry name" value="FTHF_cligase-like_sf"/>
</dbReference>
<evidence type="ECO:0000313" key="3">
    <source>
        <dbReference type="Proteomes" id="UP000034452"/>
    </source>
</evidence>
<dbReference type="InterPro" id="IPR037171">
    <property type="entry name" value="NagB/RpiA_transferase-like"/>
</dbReference>
<protein>
    <recommendedName>
        <fullName evidence="1">LUD domain-containing protein</fullName>
    </recommendedName>
</protein>
<gene>
    <name evidence="2" type="ORF">UU13_C0015G0002</name>
</gene>
<dbReference type="Proteomes" id="UP000034452">
    <property type="component" value="Unassembled WGS sequence"/>
</dbReference>
<proteinExistence type="predicted"/>